<evidence type="ECO:0000259" key="6">
    <source>
        <dbReference type="PROSITE" id="PS50968"/>
    </source>
</evidence>
<dbReference type="InterPro" id="IPR045257">
    <property type="entry name" value="E2/Pdx1"/>
</dbReference>
<evidence type="ECO:0000256" key="1">
    <source>
        <dbReference type="ARBA" id="ARBA00001938"/>
    </source>
</evidence>
<name>A0A4R5AN28_9ACTN</name>
<dbReference type="Pfam" id="PF00364">
    <property type="entry name" value="Biotin_lipoyl"/>
    <property type="match status" value="1"/>
</dbReference>
<dbReference type="Pfam" id="PF02817">
    <property type="entry name" value="E3_binding"/>
    <property type="match status" value="1"/>
</dbReference>
<dbReference type="PANTHER" id="PTHR23151">
    <property type="entry name" value="DIHYDROLIPOAMIDE ACETYL/SUCCINYL-TRANSFERASE-RELATED"/>
    <property type="match status" value="1"/>
</dbReference>
<evidence type="ECO:0000313" key="8">
    <source>
        <dbReference type="EMBL" id="TDD72424.1"/>
    </source>
</evidence>
<keyword evidence="9" id="KW-1185">Reference proteome</keyword>
<dbReference type="EMBL" id="SMLB01000003">
    <property type="protein sequence ID" value="TDD72424.1"/>
    <property type="molecule type" value="Genomic_DNA"/>
</dbReference>
<dbReference type="InterPro" id="IPR000089">
    <property type="entry name" value="Biotin_lipoyl"/>
</dbReference>
<dbReference type="GO" id="GO:0006086">
    <property type="term" value="P:pyruvate decarboxylation to acetyl-CoA"/>
    <property type="evidence" value="ECO:0007669"/>
    <property type="project" value="InterPro"/>
</dbReference>
<keyword evidence="4" id="KW-0012">Acyltransferase</keyword>
<dbReference type="SUPFAM" id="SSF52777">
    <property type="entry name" value="CoA-dependent acyltransferases"/>
    <property type="match status" value="1"/>
</dbReference>
<organism evidence="8 9">
    <name type="scientific">Jiangella aurantiaca</name>
    <dbReference type="NCBI Taxonomy" id="2530373"/>
    <lineage>
        <taxon>Bacteria</taxon>
        <taxon>Bacillati</taxon>
        <taxon>Actinomycetota</taxon>
        <taxon>Actinomycetes</taxon>
        <taxon>Jiangellales</taxon>
        <taxon>Jiangellaceae</taxon>
        <taxon>Jiangella</taxon>
    </lineage>
</organism>
<dbReference type="Gene3D" id="2.40.50.100">
    <property type="match status" value="1"/>
</dbReference>
<dbReference type="Pfam" id="PF00198">
    <property type="entry name" value="2-oxoacid_dh"/>
    <property type="match status" value="1"/>
</dbReference>
<dbReference type="Gene3D" id="4.10.320.10">
    <property type="entry name" value="E3-binding domain"/>
    <property type="match status" value="1"/>
</dbReference>
<dbReference type="PROSITE" id="PS50968">
    <property type="entry name" value="BIOTINYL_LIPOYL"/>
    <property type="match status" value="1"/>
</dbReference>
<dbReference type="SUPFAM" id="SSF47005">
    <property type="entry name" value="Peripheral subunit-binding domain of 2-oxo acid dehydrogenase complex"/>
    <property type="match status" value="1"/>
</dbReference>
<feature type="region of interest" description="Disordered" evidence="5">
    <location>
        <begin position="83"/>
        <end position="141"/>
    </location>
</feature>
<sequence length="433" mass="44714">MTEILMPRLSDTMEEGVVSAWRKQVGDEIHAGDVLVEIETDKAVMEHEAYEDGVLAEILVKEGDTAPIGAPIARLVGAGEPVGGSTPVPAAEPATPTPAPAHQPELILEQPGNQSGTSDGNSAVTPRSTGSGRILSSPLARRDARELGVDLATVEGSGPGGRIIRADVTKAAAAAPATATAPATPASTPAAPPAAAVAAPAVEETDELIPLTSIRKTIARRLTESMQSSPHFYVTKTVDAGPLSGLRAELNERLVAAGKKKVSVNDIIVRAVAVVLRDHPVVNSSFTPEAIVRHGRIHVGIAVATETGLVVPVIRDADTKSLTSISAATRALAGKARDRKLGLDEMSGGTFTVSNLGMYGIDHFTAVINPPAAAILAVGAVRSEPGVKDGELAVVQKMTMTLSSDHRVIDGAQAAEFVRDLAAVLEDPWLAVA</sequence>
<dbReference type="OrthoDB" id="9805770at2"/>
<evidence type="ECO:0000256" key="2">
    <source>
        <dbReference type="ARBA" id="ARBA00007317"/>
    </source>
</evidence>
<dbReference type="PROSITE" id="PS51826">
    <property type="entry name" value="PSBD"/>
    <property type="match status" value="1"/>
</dbReference>
<dbReference type="InterPro" id="IPR011053">
    <property type="entry name" value="Single_hybrid_motif"/>
</dbReference>
<comment type="similarity">
    <text evidence="2 4">Belongs to the 2-oxoacid dehydrogenase family.</text>
</comment>
<evidence type="ECO:0000256" key="3">
    <source>
        <dbReference type="ARBA" id="ARBA00022823"/>
    </source>
</evidence>
<dbReference type="SUPFAM" id="SSF51230">
    <property type="entry name" value="Single hybrid motif"/>
    <property type="match status" value="1"/>
</dbReference>
<protein>
    <recommendedName>
        <fullName evidence="4">Dihydrolipoamide acetyltransferase component of pyruvate dehydrogenase complex</fullName>
        <ecNumber evidence="4">2.3.1.-</ecNumber>
    </recommendedName>
</protein>
<evidence type="ECO:0000256" key="4">
    <source>
        <dbReference type="RuleBase" id="RU003423"/>
    </source>
</evidence>
<dbReference type="InterPro" id="IPR004167">
    <property type="entry name" value="PSBD"/>
</dbReference>
<dbReference type="EC" id="2.3.1.-" evidence="4"/>
<dbReference type="GO" id="GO:0016746">
    <property type="term" value="F:acyltransferase activity"/>
    <property type="evidence" value="ECO:0007669"/>
    <property type="project" value="UniProtKB-KW"/>
</dbReference>
<dbReference type="PANTHER" id="PTHR23151:SF90">
    <property type="entry name" value="DIHYDROLIPOYLLYSINE-RESIDUE ACETYLTRANSFERASE COMPONENT OF PYRUVATE DEHYDROGENASE COMPLEX, MITOCHONDRIAL-RELATED"/>
    <property type="match status" value="1"/>
</dbReference>
<feature type="compositionally biased region" description="Polar residues" evidence="5">
    <location>
        <begin position="111"/>
        <end position="131"/>
    </location>
</feature>
<evidence type="ECO:0000313" key="9">
    <source>
        <dbReference type="Proteomes" id="UP000295217"/>
    </source>
</evidence>
<keyword evidence="3 4" id="KW-0450">Lipoyl</keyword>
<dbReference type="Gene3D" id="3.30.559.10">
    <property type="entry name" value="Chloramphenicol acetyltransferase-like domain"/>
    <property type="match status" value="1"/>
</dbReference>
<reference evidence="8 9" key="1">
    <citation type="submission" date="2019-02" db="EMBL/GenBank/DDBJ databases">
        <title>Draft genome sequences of novel Actinobacteria.</title>
        <authorList>
            <person name="Sahin N."/>
            <person name="Ay H."/>
            <person name="Saygin H."/>
        </authorList>
    </citation>
    <scope>NUCLEOTIDE SEQUENCE [LARGE SCALE GENOMIC DNA]</scope>
    <source>
        <strain evidence="8 9">8K307</strain>
    </source>
</reference>
<feature type="domain" description="Lipoyl-binding" evidence="6">
    <location>
        <begin position="1"/>
        <end position="76"/>
    </location>
</feature>
<comment type="caution">
    <text evidence="8">The sequence shown here is derived from an EMBL/GenBank/DDBJ whole genome shotgun (WGS) entry which is preliminary data.</text>
</comment>
<dbReference type="AlphaFoldDB" id="A0A4R5AN28"/>
<dbReference type="RefSeq" id="WP_132101688.1">
    <property type="nucleotide sequence ID" value="NZ_SMLB01000003.1"/>
</dbReference>
<dbReference type="InterPro" id="IPR023213">
    <property type="entry name" value="CAT-like_dom_sf"/>
</dbReference>
<comment type="cofactor">
    <cofactor evidence="1 4">
        <name>(R)-lipoate</name>
        <dbReference type="ChEBI" id="CHEBI:83088"/>
    </cofactor>
</comment>
<keyword evidence="4" id="KW-0808">Transferase</keyword>
<dbReference type="Proteomes" id="UP000295217">
    <property type="component" value="Unassembled WGS sequence"/>
</dbReference>
<dbReference type="InterPro" id="IPR036625">
    <property type="entry name" value="E3-bd_dom_sf"/>
</dbReference>
<evidence type="ECO:0000256" key="5">
    <source>
        <dbReference type="SAM" id="MobiDB-lite"/>
    </source>
</evidence>
<dbReference type="GO" id="GO:0045254">
    <property type="term" value="C:pyruvate dehydrogenase complex"/>
    <property type="evidence" value="ECO:0007669"/>
    <property type="project" value="InterPro"/>
</dbReference>
<dbReference type="CDD" id="cd06849">
    <property type="entry name" value="lipoyl_domain"/>
    <property type="match status" value="1"/>
</dbReference>
<feature type="domain" description="Peripheral subunit-binding (PSBD)" evidence="7">
    <location>
        <begin position="135"/>
        <end position="172"/>
    </location>
</feature>
<evidence type="ECO:0000259" key="7">
    <source>
        <dbReference type="PROSITE" id="PS51826"/>
    </source>
</evidence>
<proteinExistence type="inferred from homology"/>
<accession>A0A4R5AN28</accession>
<gene>
    <name evidence="8" type="ORF">E1262_03750</name>
</gene>
<dbReference type="InterPro" id="IPR001078">
    <property type="entry name" value="2-oxoacid_DH_actylTfrase"/>
</dbReference>